<name>A0A4R6VGY4_9PSEU</name>
<evidence type="ECO:0000259" key="6">
    <source>
        <dbReference type="Pfam" id="PF00590"/>
    </source>
</evidence>
<dbReference type="InterPro" id="IPR014776">
    <property type="entry name" value="4pyrrole_Mease_sub2"/>
</dbReference>
<dbReference type="GO" id="GO:0043819">
    <property type="term" value="F:precorrin-6A synthase (deacetylating) activity"/>
    <property type="evidence" value="ECO:0007669"/>
    <property type="project" value="InterPro"/>
</dbReference>
<dbReference type="InterPro" id="IPR000878">
    <property type="entry name" value="4pyrrol_Mease"/>
</dbReference>
<protein>
    <submittedName>
        <fullName evidence="7">Precorrin-6A synthase (Deacetylating)</fullName>
    </submittedName>
</protein>
<proteinExistence type="predicted"/>
<dbReference type="CDD" id="cd11643">
    <property type="entry name" value="Precorrin-6A-synthase"/>
    <property type="match status" value="1"/>
</dbReference>
<dbReference type="PIRSF" id="PIRSF036525">
    <property type="entry name" value="CobF"/>
    <property type="match status" value="1"/>
</dbReference>
<dbReference type="NCBIfam" id="TIGR02434">
    <property type="entry name" value="CobF"/>
    <property type="match status" value="1"/>
</dbReference>
<dbReference type="SUPFAM" id="SSF53790">
    <property type="entry name" value="Tetrapyrrole methylase"/>
    <property type="match status" value="1"/>
</dbReference>
<evidence type="ECO:0000313" key="8">
    <source>
        <dbReference type="Proteomes" id="UP000295705"/>
    </source>
</evidence>
<dbReference type="Gene3D" id="3.40.1010.10">
    <property type="entry name" value="Cobalt-precorrin-4 Transmethylase, Domain 1"/>
    <property type="match status" value="1"/>
</dbReference>
<evidence type="ECO:0000256" key="5">
    <source>
        <dbReference type="ARBA" id="ARBA00022691"/>
    </source>
</evidence>
<dbReference type="GO" id="GO:0009236">
    <property type="term" value="P:cobalamin biosynthetic process"/>
    <property type="evidence" value="ECO:0007669"/>
    <property type="project" value="UniProtKB-KW"/>
</dbReference>
<keyword evidence="8" id="KW-1185">Reference proteome</keyword>
<keyword evidence="5" id="KW-0949">S-adenosyl-L-methionine</keyword>
<dbReference type="Pfam" id="PF00590">
    <property type="entry name" value="TP_methylase"/>
    <property type="match status" value="1"/>
</dbReference>
<evidence type="ECO:0000256" key="4">
    <source>
        <dbReference type="ARBA" id="ARBA00022679"/>
    </source>
</evidence>
<keyword evidence="2" id="KW-0169">Cobalamin biosynthesis</keyword>
<dbReference type="Proteomes" id="UP000295705">
    <property type="component" value="Unassembled WGS sequence"/>
</dbReference>
<evidence type="ECO:0000256" key="3">
    <source>
        <dbReference type="ARBA" id="ARBA00022603"/>
    </source>
</evidence>
<dbReference type="InterPro" id="IPR035996">
    <property type="entry name" value="4pyrrol_Methylase_sf"/>
</dbReference>
<keyword evidence="4" id="KW-0808">Transferase</keyword>
<evidence type="ECO:0000256" key="2">
    <source>
        <dbReference type="ARBA" id="ARBA00022573"/>
    </source>
</evidence>
<comment type="caution">
    <text evidence="7">The sequence shown here is derived from an EMBL/GenBank/DDBJ whole genome shotgun (WGS) entry which is preliminary data.</text>
</comment>
<dbReference type="EMBL" id="SNYO01000002">
    <property type="protein sequence ID" value="TDQ62578.1"/>
    <property type="molecule type" value="Genomic_DNA"/>
</dbReference>
<gene>
    <name evidence="7" type="ORF">EV188_102232</name>
</gene>
<feature type="domain" description="Tetrapyrrole methylase" evidence="6">
    <location>
        <begin position="10"/>
        <end position="230"/>
    </location>
</feature>
<sequence>MRTCVPVRTVQVVGIGLGDPGQLTLDAVEALGGVDVVVLLHKPGPADELTTIRAKIVERFAPQARVVERDDAVRDRTSPDYEGATERWRDERAALYEQTLLDEVPDGGSCALLVWGDPAIYDGTVEMLHRLDARGRVALDWRVVPGLGAPTVLAAAHRTTLTRTARAATITPARRVLDDSVDSGEADLVVMLDSAKDHGLDHLPDDATVYWGAYVGTPDEVLIAGRVGDVRAEILAARATHRERKGWLMDTYLVRRK</sequence>
<dbReference type="InterPro" id="IPR014777">
    <property type="entry name" value="4pyrrole_Mease_sub1"/>
</dbReference>
<evidence type="ECO:0000256" key="1">
    <source>
        <dbReference type="ARBA" id="ARBA00004953"/>
    </source>
</evidence>
<organism evidence="7 8">
    <name type="scientific">Actinomycetospora succinea</name>
    <dbReference type="NCBI Taxonomy" id="663603"/>
    <lineage>
        <taxon>Bacteria</taxon>
        <taxon>Bacillati</taxon>
        <taxon>Actinomycetota</taxon>
        <taxon>Actinomycetes</taxon>
        <taxon>Pseudonocardiales</taxon>
        <taxon>Pseudonocardiaceae</taxon>
        <taxon>Actinomycetospora</taxon>
    </lineage>
</organism>
<dbReference type="InterPro" id="IPR012797">
    <property type="entry name" value="CobF"/>
</dbReference>
<dbReference type="Gene3D" id="3.30.950.10">
    <property type="entry name" value="Methyltransferase, Cobalt-precorrin-4 Transmethylase, Domain 2"/>
    <property type="match status" value="1"/>
</dbReference>
<dbReference type="PANTHER" id="PTHR43467">
    <property type="entry name" value="COBALT-PRECORRIN-2 C(20)-METHYLTRANSFERASE"/>
    <property type="match status" value="1"/>
</dbReference>
<dbReference type="GO" id="GO:0032259">
    <property type="term" value="P:methylation"/>
    <property type="evidence" value="ECO:0007669"/>
    <property type="project" value="UniProtKB-KW"/>
</dbReference>
<keyword evidence="3" id="KW-0489">Methyltransferase</keyword>
<evidence type="ECO:0000313" key="7">
    <source>
        <dbReference type="EMBL" id="TDQ62578.1"/>
    </source>
</evidence>
<accession>A0A4R6VGY4</accession>
<reference evidence="7 8" key="1">
    <citation type="submission" date="2019-03" db="EMBL/GenBank/DDBJ databases">
        <title>Genomic Encyclopedia of Type Strains, Phase IV (KMG-IV): sequencing the most valuable type-strain genomes for metagenomic binning, comparative biology and taxonomic classification.</title>
        <authorList>
            <person name="Goeker M."/>
        </authorList>
    </citation>
    <scope>NUCLEOTIDE SEQUENCE [LARGE SCALE GENOMIC DNA]</scope>
    <source>
        <strain evidence="7 8">DSM 45775</strain>
    </source>
</reference>
<dbReference type="PANTHER" id="PTHR43467:SF1">
    <property type="entry name" value="PRECORRIN-6A SYNTHASE [DEACETYLATING]"/>
    <property type="match status" value="1"/>
</dbReference>
<dbReference type="AlphaFoldDB" id="A0A4R6VGY4"/>
<comment type="pathway">
    <text evidence="1">Cofactor biosynthesis; adenosylcobalamin biosynthesis.</text>
</comment>